<protein>
    <recommendedName>
        <fullName evidence="3">LamG domain-containing protein</fullName>
    </recommendedName>
</protein>
<reference evidence="1 2" key="1">
    <citation type="submission" date="2019-03" db="EMBL/GenBank/DDBJ databases">
        <title>Single cell metagenomics reveals metabolic interactions within the superorganism composed of flagellate Streblomastix strix and complex community of Bacteroidetes bacteria on its surface.</title>
        <authorList>
            <person name="Treitli S.C."/>
            <person name="Kolisko M."/>
            <person name="Husnik F."/>
            <person name="Keeling P."/>
            <person name="Hampl V."/>
        </authorList>
    </citation>
    <scope>NUCLEOTIDE SEQUENCE [LARGE SCALE GENOMIC DNA]</scope>
    <source>
        <strain evidence="1">St1</strain>
    </source>
</reference>
<dbReference type="InterPro" id="IPR013320">
    <property type="entry name" value="ConA-like_dom_sf"/>
</dbReference>
<gene>
    <name evidence="1" type="ORF">EZS26_000725</name>
</gene>
<dbReference type="AlphaFoldDB" id="A0A5M8P469"/>
<proteinExistence type="predicted"/>
<evidence type="ECO:0000313" key="2">
    <source>
        <dbReference type="Proteomes" id="UP000324575"/>
    </source>
</evidence>
<dbReference type="SUPFAM" id="SSF49899">
    <property type="entry name" value="Concanavalin A-like lectins/glucanases"/>
    <property type="match status" value="1"/>
</dbReference>
<name>A0A5M8P469_9BACT</name>
<comment type="caution">
    <text evidence="1">The sequence shown here is derived from an EMBL/GenBank/DDBJ whole genome shotgun (WGS) entry which is preliminary data.</text>
</comment>
<dbReference type="Pfam" id="PF13385">
    <property type="entry name" value="Laminin_G_3"/>
    <property type="match status" value="1"/>
</dbReference>
<accession>A0A5M8P469</accession>
<dbReference type="Proteomes" id="UP000324575">
    <property type="component" value="Unassembled WGS sequence"/>
</dbReference>
<dbReference type="Gene3D" id="2.60.120.200">
    <property type="match status" value="1"/>
</dbReference>
<sequence length="401" mass="45598">MASDNNMVLNIPFDEPEGSQIAYDYSQNRADGTVVESNFVSGRQGNCIEFNGEGYCQIPQNIIPITGNFTLLVWLMRGDFSENYIGKKIGFWFAWNDVNGFRETWINITSAWNFIAITKEGLIVRIYLNEQLIETITLPVQPTGFGILQDIYFTEYGYGLIDEVKAYNIALSQSEISEQLNSVNQLSYFIEGINFKDLGITVSESNGVLDRPKLKSPFKVDWPDYHGEVIDLTRKRVEAREIELKCWMKAAGKMDFVTKLNSFLAIFQADGTQRLTVDIHPTKPLIFEVYNESGISISKRWNDEVMIGTFTLKLKEPDPVKRVVRHQRISEDTKTLTITMTTAKAVTIHWGDGTKDYDVYGENITRSHNYTTDGIFYAVIGGVIEDITNFSTNGILVWNKL</sequence>
<evidence type="ECO:0008006" key="3">
    <source>
        <dbReference type="Google" id="ProtNLM"/>
    </source>
</evidence>
<dbReference type="GO" id="GO:0004553">
    <property type="term" value="F:hydrolase activity, hydrolyzing O-glycosyl compounds"/>
    <property type="evidence" value="ECO:0007669"/>
    <property type="project" value="UniProtKB-ARBA"/>
</dbReference>
<dbReference type="GO" id="GO:0005975">
    <property type="term" value="P:carbohydrate metabolic process"/>
    <property type="evidence" value="ECO:0007669"/>
    <property type="project" value="UniProtKB-ARBA"/>
</dbReference>
<organism evidence="1 2">
    <name type="scientific">Candidatus Ordinivivax streblomastigis</name>
    <dbReference type="NCBI Taxonomy" id="2540710"/>
    <lineage>
        <taxon>Bacteria</taxon>
        <taxon>Pseudomonadati</taxon>
        <taxon>Bacteroidota</taxon>
        <taxon>Bacteroidia</taxon>
        <taxon>Bacteroidales</taxon>
        <taxon>Candidatus Ordinivivax</taxon>
    </lineage>
</organism>
<evidence type="ECO:0000313" key="1">
    <source>
        <dbReference type="EMBL" id="KAA6303122.1"/>
    </source>
</evidence>
<dbReference type="EMBL" id="SNRX01000003">
    <property type="protein sequence ID" value="KAA6303122.1"/>
    <property type="molecule type" value="Genomic_DNA"/>
</dbReference>